<dbReference type="PANTHER" id="PTHR43757">
    <property type="entry name" value="AMINOMETHYLTRANSFERASE"/>
    <property type="match status" value="1"/>
</dbReference>
<evidence type="ECO:0000256" key="4">
    <source>
        <dbReference type="ARBA" id="ARBA00022679"/>
    </source>
</evidence>
<evidence type="ECO:0000256" key="1">
    <source>
        <dbReference type="ARBA" id="ARBA00008609"/>
    </source>
</evidence>
<dbReference type="SUPFAM" id="SSF101790">
    <property type="entry name" value="Aminomethyltransferase beta-barrel domain"/>
    <property type="match status" value="1"/>
</dbReference>
<dbReference type="SUPFAM" id="SSF103025">
    <property type="entry name" value="Folate-binding domain"/>
    <property type="match status" value="1"/>
</dbReference>
<evidence type="ECO:0000259" key="8">
    <source>
        <dbReference type="Pfam" id="PF08669"/>
    </source>
</evidence>
<dbReference type="Pfam" id="PF01571">
    <property type="entry name" value="GCV_T"/>
    <property type="match status" value="1"/>
</dbReference>
<sequence length="391" mass="43376">MVFTPGFPNTTSLISFSQLKEIFVTETLHSPLHSKHEELGASFTMFGAWEMPLKYGNELDEHRAVREAAGLFDLSHMGEIIVSGPEATEYLNYAFIADYSKLAVGRAKYNHMVEKDGRIIDDLIIYHVEDGIFWVVPNAGNAETVWDTMVERKGDFDVTLENKNREISNIACQGPNSEAVLKEVIPAEEHEKLENLKYYAAEYHTVAGEKVLVARTGYTGEDGFELYIENEKAPQLWDALLKAGKDHGLLPCGLAARDSLRLEAGMPLYGHELTHDLTTVDAGMRGITGKEKEGDFYGKILLDLPVSPNKLTNMVGEGRRAAREGAKLFDPEGNEVGYVTSGQLSPTLGYPIAMGYVKREAAGEGAKLEADIRGKRYPYTVVKGAFYKRDK</sequence>
<gene>
    <name evidence="9" type="primary">gcvT</name>
    <name evidence="9" type="ORF">HMPREF0293_2410</name>
</gene>
<feature type="domain" description="GCVT N-terminal" evidence="7">
    <location>
        <begin position="32"/>
        <end position="291"/>
    </location>
</feature>
<dbReference type="GO" id="GO:0004047">
    <property type="term" value="F:aminomethyltransferase activity"/>
    <property type="evidence" value="ECO:0007669"/>
    <property type="project" value="UniProtKB-EC"/>
</dbReference>
<evidence type="ECO:0000313" key="10">
    <source>
        <dbReference type="Proteomes" id="UP000006237"/>
    </source>
</evidence>
<evidence type="ECO:0000259" key="7">
    <source>
        <dbReference type="Pfam" id="PF01571"/>
    </source>
</evidence>
<reference evidence="9 10" key="1">
    <citation type="submission" date="2009-01" db="EMBL/GenBank/DDBJ databases">
        <authorList>
            <person name="Qin X."/>
            <person name="Bachman B."/>
            <person name="Battles P."/>
            <person name="Bell A."/>
            <person name="Bess C."/>
            <person name="Bickham C."/>
            <person name="Chaboub L."/>
            <person name="Chen D."/>
            <person name="Coyle M."/>
            <person name="Deiros D.R."/>
            <person name="Dinh H."/>
            <person name="Forbes L."/>
            <person name="Fowler G."/>
            <person name="Francisco L."/>
            <person name="Fu Q."/>
            <person name="Gubbala S."/>
            <person name="Hale W."/>
            <person name="Han Y."/>
            <person name="Hemphill L."/>
            <person name="Highlander S.K."/>
            <person name="Hirani K."/>
            <person name="Hogues M."/>
            <person name="Jackson L."/>
            <person name="Jakkamsetti A."/>
            <person name="Javaid M."/>
            <person name="Jiang H."/>
            <person name="Korchina V."/>
            <person name="Kovar C."/>
            <person name="Lara F."/>
            <person name="Lee S."/>
            <person name="Mata R."/>
            <person name="Mathew T."/>
            <person name="Moen C."/>
            <person name="Morales K."/>
            <person name="Munidasa M."/>
            <person name="Nazareth L."/>
            <person name="Ngo R."/>
            <person name="Nguyen L."/>
            <person name="Okwuonu G."/>
            <person name="Ongeri F."/>
            <person name="Patil S."/>
            <person name="Petrosino J."/>
            <person name="Pham C."/>
            <person name="Pham P."/>
            <person name="Pu L.-L."/>
            <person name="Puazo M."/>
            <person name="Raj R."/>
            <person name="Reid J."/>
            <person name="Rouhana J."/>
            <person name="Saada N."/>
            <person name="Shang Y."/>
            <person name="Simmons D."/>
            <person name="Thornton R."/>
            <person name="Warren J."/>
            <person name="Weissenberger G."/>
            <person name="Zhang J."/>
            <person name="Zhang L."/>
            <person name="Zhou C."/>
            <person name="Zhu D."/>
            <person name="Muzny D."/>
            <person name="Worley K."/>
            <person name="Gibbs R."/>
        </authorList>
    </citation>
    <scope>NUCLEOTIDE SEQUENCE [LARGE SCALE GENOMIC DNA]</scope>
    <source>
        <strain evidence="9 10">ATCC 51866</strain>
    </source>
</reference>
<comment type="catalytic activity">
    <reaction evidence="6">
        <text>N(6)-[(R)-S(8)-aminomethyldihydrolipoyl]-L-lysyl-[protein] + (6S)-5,6,7,8-tetrahydrofolate = N(6)-[(R)-dihydrolipoyl]-L-lysyl-[protein] + (6R)-5,10-methylene-5,6,7,8-tetrahydrofolate + NH4(+)</text>
        <dbReference type="Rhea" id="RHEA:16945"/>
        <dbReference type="Rhea" id="RHEA-COMP:10475"/>
        <dbReference type="Rhea" id="RHEA-COMP:10492"/>
        <dbReference type="ChEBI" id="CHEBI:15636"/>
        <dbReference type="ChEBI" id="CHEBI:28938"/>
        <dbReference type="ChEBI" id="CHEBI:57453"/>
        <dbReference type="ChEBI" id="CHEBI:83100"/>
        <dbReference type="ChEBI" id="CHEBI:83143"/>
        <dbReference type="EC" id="2.1.2.10"/>
    </reaction>
</comment>
<feature type="domain" description="Aminomethyltransferase C-terminal" evidence="8">
    <location>
        <begin position="317"/>
        <end position="388"/>
    </location>
</feature>
<dbReference type="PIRSF" id="PIRSF006487">
    <property type="entry name" value="GcvT"/>
    <property type="match status" value="1"/>
</dbReference>
<name>A0ABM9XLL5_9CORY</name>
<protein>
    <recommendedName>
        <fullName evidence="2">aminomethyltransferase</fullName>
        <ecNumber evidence="2">2.1.2.10</ecNumber>
    </recommendedName>
    <alternativeName>
        <fullName evidence="5">Glycine cleavage system T protein</fullName>
    </alternativeName>
</protein>
<dbReference type="Pfam" id="PF08669">
    <property type="entry name" value="GCV_T_C"/>
    <property type="match status" value="1"/>
</dbReference>
<dbReference type="InterPro" id="IPR028896">
    <property type="entry name" value="GcvT/YgfZ/DmdA"/>
</dbReference>
<dbReference type="Gene3D" id="2.40.30.110">
    <property type="entry name" value="Aminomethyltransferase beta-barrel domains"/>
    <property type="match status" value="1"/>
</dbReference>
<dbReference type="PANTHER" id="PTHR43757:SF2">
    <property type="entry name" value="AMINOMETHYLTRANSFERASE, MITOCHONDRIAL"/>
    <property type="match status" value="1"/>
</dbReference>
<dbReference type="InterPro" id="IPR006223">
    <property type="entry name" value="GcvT"/>
</dbReference>
<dbReference type="InterPro" id="IPR006222">
    <property type="entry name" value="GCVT_N"/>
</dbReference>
<comment type="caution">
    <text evidence="9">The sequence shown here is derived from an EMBL/GenBank/DDBJ whole genome shotgun (WGS) entry which is preliminary data.</text>
</comment>
<evidence type="ECO:0000256" key="3">
    <source>
        <dbReference type="ARBA" id="ARBA00022576"/>
    </source>
</evidence>
<keyword evidence="4 9" id="KW-0808">Transferase</keyword>
<dbReference type="NCBIfam" id="NF001567">
    <property type="entry name" value="PRK00389.1"/>
    <property type="match status" value="1"/>
</dbReference>
<accession>A0ABM9XLL5</accession>
<keyword evidence="10" id="KW-1185">Reference proteome</keyword>
<comment type="similarity">
    <text evidence="1">Belongs to the GcvT family.</text>
</comment>
<evidence type="ECO:0000256" key="2">
    <source>
        <dbReference type="ARBA" id="ARBA00012616"/>
    </source>
</evidence>
<dbReference type="EC" id="2.1.2.10" evidence="2"/>
<dbReference type="Proteomes" id="UP000006237">
    <property type="component" value="Unassembled WGS sequence"/>
</dbReference>
<dbReference type="Gene3D" id="4.10.1250.10">
    <property type="entry name" value="Aminomethyltransferase fragment"/>
    <property type="match status" value="1"/>
</dbReference>
<dbReference type="EMBL" id="ACHF01000119">
    <property type="protein sequence ID" value="EEI62051.1"/>
    <property type="molecule type" value="Genomic_DNA"/>
</dbReference>
<keyword evidence="3" id="KW-0032">Aminotransferase</keyword>
<evidence type="ECO:0000256" key="6">
    <source>
        <dbReference type="ARBA" id="ARBA00047665"/>
    </source>
</evidence>
<dbReference type="InterPro" id="IPR027266">
    <property type="entry name" value="TrmE/GcvT-like"/>
</dbReference>
<dbReference type="Gene3D" id="3.30.1360.120">
    <property type="entry name" value="Probable tRNA modification gtpase trme, domain 1"/>
    <property type="match status" value="1"/>
</dbReference>
<organism evidence="9 10">
    <name type="scientific">Corynebacterium glucuronolyticum ATCC 51866</name>
    <dbReference type="NCBI Taxonomy" id="548478"/>
    <lineage>
        <taxon>Bacteria</taxon>
        <taxon>Bacillati</taxon>
        <taxon>Actinomycetota</taxon>
        <taxon>Actinomycetes</taxon>
        <taxon>Mycobacteriales</taxon>
        <taxon>Corynebacteriaceae</taxon>
        <taxon>Corynebacterium</taxon>
    </lineage>
</organism>
<proteinExistence type="inferred from homology"/>
<dbReference type="InterPro" id="IPR029043">
    <property type="entry name" value="GcvT/YgfZ_C"/>
</dbReference>
<evidence type="ECO:0000256" key="5">
    <source>
        <dbReference type="ARBA" id="ARBA00031395"/>
    </source>
</evidence>
<dbReference type="Gene3D" id="3.30.70.1400">
    <property type="entry name" value="Aminomethyltransferase beta-barrel domains"/>
    <property type="match status" value="1"/>
</dbReference>
<dbReference type="InterPro" id="IPR013977">
    <property type="entry name" value="GcvT_C"/>
</dbReference>
<dbReference type="NCBIfam" id="TIGR00528">
    <property type="entry name" value="gcvT"/>
    <property type="match status" value="1"/>
</dbReference>
<evidence type="ECO:0000313" key="9">
    <source>
        <dbReference type="EMBL" id="EEI62051.1"/>
    </source>
</evidence>